<dbReference type="Proteomes" id="UP000198964">
    <property type="component" value="Unassembled WGS sequence"/>
</dbReference>
<proteinExistence type="predicted"/>
<dbReference type="STRING" id="655355.SAMN05216283_11120"/>
<keyword evidence="6" id="KW-0804">Transcription</keyword>
<dbReference type="InterPro" id="IPR058031">
    <property type="entry name" value="AAA_lid_NorR"/>
</dbReference>
<evidence type="ECO:0000256" key="1">
    <source>
        <dbReference type="ARBA" id="ARBA00022553"/>
    </source>
</evidence>
<sequence>MSKILVIDDERSIRNTLKDILEYEKYQVDLAEDGQQGIELIRKNEYDTVLCDIKMPGMDGIEVLQKIQILVPDVPVIMISGHGNIDTAVESIKKGAFDYIEKPLDLNRLLITIRNAMDKSNLITETKVLKKKVNKKYEIVGSSEAMQKIIEMADKVAPTDARVLITGANGTGKELVARRLHDQSNRASGPFIEVNCAAIPADLIESELFGHEKGAFTSAVKQRKGKFEQANGGTLFLDEIGDMSLSAQAKVLRALQENIITRVGGDKPIKVDVRVVAATNKNLSEEIEQNNFREDLYHRLSVILIKVPTLNERTEDIPELANHFIRQICNEYGMPEKTITNEAIQKLQQLSWTGNIREFRNVIERLIILGNKTISDTDVETFAAPIK</sequence>
<dbReference type="GO" id="GO:0006355">
    <property type="term" value="P:regulation of DNA-templated transcription"/>
    <property type="evidence" value="ECO:0007669"/>
    <property type="project" value="InterPro"/>
</dbReference>
<dbReference type="SMART" id="SM00448">
    <property type="entry name" value="REC"/>
    <property type="match status" value="1"/>
</dbReference>
<dbReference type="Proteomes" id="UP000294848">
    <property type="component" value="Unassembled WGS sequence"/>
</dbReference>
<dbReference type="PROSITE" id="PS50045">
    <property type="entry name" value="SIGMA54_INTERACT_4"/>
    <property type="match status" value="1"/>
</dbReference>
<dbReference type="AlphaFoldDB" id="A0A1I2K865"/>
<keyword evidence="1 7" id="KW-0597">Phosphoprotein</keyword>
<dbReference type="InterPro" id="IPR003593">
    <property type="entry name" value="AAA+_ATPase"/>
</dbReference>
<reference evidence="10 12" key="1">
    <citation type="submission" date="2016-10" db="EMBL/GenBank/DDBJ databases">
        <authorList>
            <person name="de Groot N.N."/>
        </authorList>
    </citation>
    <scope>NUCLEOTIDE SEQUENCE [LARGE SCALE GENOMIC DNA]</scope>
    <source>
        <strain evidence="10 12">CGMCC 1.9156</strain>
    </source>
</reference>
<dbReference type="SUPFAM" id="SSF52172">
    <property type="entry name" value="CheY-like"/>
    <property type="match status" value="1"/>
</dbReference>
<evidence type="ECO:0000259" key="9">
    <source>
        <dbReference type="PROSITE" id="PS50110"/>
    </source>
</evidence>
<dbReference type="InterPro" id="IPR025943">
    <property type="entry name" value="Sigma_54_int_dom_ATP-bd_2"/>
</dbReference>
<organism evidence="10 12">
    <name type="scientific">Sunxiuqinia elliptica</name>
    <dbReference type="NCBI Taxonomy" id="655355"/>
    <lineage>
        <taxon>Bacteria</taxon>
        <taxon>Pseudomonadati</taxon>
        <taxon>Bacteroidota</taxon>
        <taxon>Bacteroidia</taxon>
        <taxon>Marinilabiliales</taxon>
        <taxon>Prolixibacteraceae</taxon>
        <taxon>Sunxiuqinia</taxon>
    </lineage>
</organism>
<keyword evidence="4" id="KW-0902">Two-component regulatory system</keyword>
<dbReference type="GO" id="GO:0000160">
    <property type="term" value="P:phosphorelay signal transduction system"/>
    <property type="evidence" value="ECO:0007669"/>
    <property type="project" value="UniProtKB-KW"/>
</dbReference>
<dbReference type="Pfam" id="PF00158">
    <property type="entry name" value="Sigma54_activat"/>
    <property type="match status" value="1"/>
</dbReference>
<dbReference type="PANTHER" id="PTHR32071:SF17">
    <property type="entry name" value="TRANSCRIPTIONAL REGULATOR (NTRC FAMILY)"/>
    <property type="match status" value="1"/>
</dbReference>
<dbReference type="InterPro" id="IPR002078">
    <property type="entry name" value="Sigma_54_int"/>
</dbReference>
<dbReference type="Gene3D" id="3.40.50.2300">
    <property type="match status" value="1"/>
</dbReference>
<dbReference type="GO" id="GO:0005524">
    <property type="term" value="F:ATP binding"/>
    <property type="evidence" value="ECO:0007669"/>
    <property type="project" value="UniProtKB-KW"/>
</dbReference>
<dbReference type="FunFam" id="3.40.50.300:FF:000006">
    <property type="entry name" value="DNA-binding transcriptional regulator NtrC"/>
    <property type="match status" value="1"/>
</dbReference>
<evidence type="ECO:0000256" key="4">
    <source>
        <dbReference type="ARBA" id="ARBA00023012"/>
    </source>
</evidence>
<gene>
    <name evidence="11" type="ORF">DET52_112118</name>
    <name evidence="10" type="ORF">SAMN05216283_11120</name>
</gene>
<evidence type="ECO:0000313" key="11">
    <source>
        <dbReference type="EMBL" id="TDN96291.1"/>
    </source>
</evidence>
<accession>A0A1I2K865</accession>
<dbReference type="SMART" id="SM00382">
    <property type="entry name" value="AAA"/>
    <property type="match status" value="1"/>
</dbReference>
<dbReference type="Pfam" id="PF00072">
    <property type="entry name" value="Response_reg"/>
    <property type="match status" value="1"/>
</dbReference>
<dbReference type="SUPFAM" id="SSF52540">
    <property type="entry name" value="P-loop containing nucleoside triphosphate hydrolases"/>
    <property type="match status" value="1"/>
</dbReference>
<dbReference type="Pfam" id="PF25601">
    <property type="entry name" value="AAA_lid_14"/>
    <property type="match status" value="1"/>
</dbReference>
<dbReference type="Gene3D" id="1.10.8.60">
    <property type="match status" value="1"/>
</dbReference>
<dbReference type="InterPro" id="IPR027417">
    <property type="entry name" value="P-loop_NTPase"/>
</dbReference>
<dbReference type="EMBL" id="FONW01000011">
    <property type="protein sequence ID" value="SFF62519.1"/>
    <property type="molecule type" value="Genomic_DNA"/>
</dbReference>
<dbReference type="CDD" id="cd17550">
    <property type="entry name" value="REC_NtrX-like"/>
    <property type="match status" value="1"/>
</dbReference>
<feature type="domain" description="Sigma-54 factor interaction" evidence="8">
    <location>
        <begin position="139"/>
        <end position="368"/>
    </location>
</feature>
<evidence type="ECO:0000256" key="6">
    <source>
        <dbReference type="ARBA" id="ARBA00023163"/>
    </source>
</evidence>
<reference evidence="11 13" key="2">
    <citation type="submission" date="2019-03" db="EMBL/GenBank/DDBJ databases">
        <title>Freshwater and sediment microbial communities from various areas in North America, analyzing microbe dynamics in response to fracking.</title>
        <authorList>
            <person name="Lamendella R."/>
        </authorList>
    </citation>
    <scope>NUCLEOTIDE SEQUENCE [LARGE SCALE GENOMIC DNA]</scope>
    <source>
        <strain evidence="11 13">114D</strain>
    </source>
</reference>
<keyword evidence="5" id="KW-0805">Transcription regulation</keyword>
<dbReference type="InterPro" id="IPR011006">
    <property type="entry name" value="CheY-like_superfamily"/>
</dbReference>
<keyword evidence="12" id="KW-1185">Reference proteome</keyword>
<dbReference type="FunFam" id="3.40.50.2300:FF:000018">
    <property type="entry name" value="DNA-binding transcriptional regulator NtrC"/>
    <property type="match status" value="1"/>
</dbReference>
<dbReference type="GO" id="GO:0003677">
    <property type="term" value="F:DNA binding"/>
    <property type="evidence" value="ECO:0007669"/>
    <property type="project" value="UniProtKB-KW"/>
</dbReference>
<dbReference type="EMBL" id="SNWI01000012">
    <property type="protein sequence ID" value="TDN96291.1"/>
    <property type="molecule type" value="Genomic_DNA"/>
</dbReference>
<dbReference type="PROSITE" id="PS50110">
    <property type="entry name" value="RESPONSE_REGULATORY"/>
    <property type="match status" value="1"/>
</dbReference>
<name>A0A1I2K865_9BACT</name>
<dbReference type="Gene3D" id="3.40.50.300">
    <property type="entry name" value="P-loop containing nucleotide triphosphate hydrolases"/>
    <property type="match status" value="1"/>
</dbReference>
<evidence type="ECO:0000256" key="7">
    <source>
        <dbReference type="PROSITE-ProRule" id="PRU00169"/>
    </source>
</evidence>
<feature type="modified residue" description="4-aspartylphosphate" evidence="7">
    <location>
        <position position="52"/>
    </location>
</feature>
<evidence type="ECO:0000313" key="10">
    <source>
        <dbReference type="EMBL" id="SFF62519.1"/>
    </source>
</evidence>
<feature type="domain" description="Response regulatory" evidence="9">
    <location>
        <begin position="3"/>
        <end position="117"/>
    </location>
</feature>
<dbReference type="OrthoDB" id="9810703at2"/>
<keyword evidence="2" id="KW-0547">Nucleotide-binding</keyword>
<evidence type="ECO:0000259" key="8">
    <source>
        <dbReference type="PROSITE" id="PS50045"/>
    </source>
</evidence>
<dbReference type="RefSeq" id="WP_093921032.1">
    <property type="nucleotide sequence ID" value="NZ_FONW01000011.1"/>
</dbReference>
<evidence type="ECO:0000313" key="12">
    <source>
        <dbReference type="Proteomes" id="UP000198964"/>
    </source>
</evidence>
<protein>
    <submittedName>
        <fullName evidence="11">DNA-binding NtrC family response regulator</fullName>
    </submittedName>
    <submittedName>
        <fullName evidence="10">DNA-binding transcriptional response regulator, NtrC family, contains REC, AAA-type ATPase, and a Fis-type DNA-binding domains</fullName>
    </submittedName>
</protein>
<evidence type="ECO:0000256" key="5">
    <source>
        <dbReference type="ARBA" id="ARBA00023015"/>
    </source>
</evidence>
<dbReference type="PROSITE" id="PS00676">
    <property type="entry name" value="SIGMA54_INTERACT_2"/>
    <property type="match status" value="1"/>
</dbReference>
<evidence type="ECO:0000313" key="13">
    <source>
        <dbReference type="Proteomes" id="UP000294848"/>
    </source>
</evidence>
<keyword evidence="10" id="KW-0238">DNA-binding</keyword>
<dbReference type="CDD" id="cd00009">
    <property type="entry name" value="AAA"/>
    <property type="match status" value="1"/>
</dbReference>
<keyword evidence="3" id="KW-0067">ATP-binding</keyword>
<evidence type="ECO:0000256" key="2">
    <source>
        <dbReference type="ARBA" id="ARBA00022741"/>
    </source>
</evidence>
<dbReference type="InterPro" id="IPR001789">
    <property type="entry name" value="Sig_transdc_resp-reg_receiver"/>
</dbReference>
<evidence type="ECO:0000256" key="3">
    <source>
        <dbReference type="ARBA" id="ARBA00022840"/>
    </source>
</evidence>
<dbReference type="PANTHER" id="PTHR32071">
    <property type="entry name" value="TRANSCRIPTIONAL REGULATORY PROTEIN"/>
    <property type="match status" value="1"/>
</dbReference>